<dbReference type="PANTHER" id="PTHR45856:SF24">
    <property type="entry name" value="FUNGAL LIPASE-LIKE DOMAIN-CONTAINING PROTEIN"/>
    <property type="match status" value="1"/>
</dbReference>
<dbReference type="CDD" id="cd00519">
    <property type="entry name" value="Lipase_3"/>
    <property type="match status" value="1"/>
</dbReference>
<name>A0A4Q1ATN8_9BACT</name>
<reference evidence="3 4" key="1">
    <citation type="submission" date="2017-10" db="EMBL/GenBank/DDBJ databases">
        <title>Genomics of the genus Arcobacter.</title>
        <authorList>
            <person name="Perez-Cataluna A."/>
            <person name="Figueras M.J."/>
        </authorList>
    </citation>
    <scope>NUCLEOTIDE SEQUENCE [LARGE SCALE GENOMIC DNA]</scope>
    <source>
        <strain evidence="3 4">CECT 8441</strain>
    </source>
</reference>
<dbReference type="EMBL" id="PDKK01000009">
    <property type="protein sequence ID" value="RXK04593.1"/>
    <property type="molecule type" value="Genomic_DNA"/>
</dbReference>
<dbReference type="Gene3D" id="3.40.50.1820">
    <property type="entry name" value="alpha/beta hydrolase"/>
    <property type="match status" value="1"/>
</dbReference>
<dbReference type="InterPro" id="IPR029058">
    <property type="entry name" value="AB_hydrolase_fold"/>
</dbReference>
<dbReference type="PANTHER" id="PTHR45856">
    <property type="entry name" value="ALPHA/BETA-HYDROLASES SUPERFAMILY PROTEIN"/>
    <property type="match status" value="1"/>
</dbReference>
<feature type="coiled-coil region" evidence="1">
    <location>
        <begin position="78"/>
        <end position="112"/>
    </location>
</feature>
<proteinExistence type="predicted"/>
<feature type="domain" description="Fungal lipase-type" evidence="2">
    <location>
        <begin position="128"/>
        <end position="249"/>
    </location>
</feature>
<comment type="caution">
    <text evidence="3">The sequence shown here is derived from an EMBL/GenBank/DDBJ whole genome shotgun (WGS) entry which is preliminary data.</text>
</comment>
<dbReference type="RefSeq" id="WP_129087654.1">
    <property type="nucleotide sequence ID" value="NZ_CP053836.1"/>
</dbReference>
<evidence type="ECO:0000313" key="3">
    <source>
        <dbReference type="EMBL" id="RXK04593.1"/>
    </source>
</evidence>
<accession>A0A4Q1ATN8</accession>
<dbReference type="SUPFAM" id="SSF53474">
    <property type="entry name" value="alpha/beta-Hydrolases"/>
    <property type="match status" value="1"/>
</dbReference>
<dbReference type="GO" id="GO:0006629">
    <property type="term" value="P:lipid metabolic process"/>
    <property type="evidence" value="ECO:0007669"/>
    <property type="project" value="InterPro"/>
</dbReference>
<sequence>MSILAETSSSLEQIKLVLEKELPMYREAFCDRTCFIMACLSELVYLKFNKPILDPNDKELVKKVSNLLVDESKLSNLYKLLELLSYNHEEEKEKLKKELDILDFQIDKLFNKEGTQAMIVSTSKFYALVFRGTEATSIADIKSDLKAKQTKCELGGKIHTGFKEAFELVQKEIQDYIDENLKDKPLLITGHSLGGALATVATKSLKYEKIAACYTFGSPRVGDEIWMLGIKAPVYRIVNSADPVTMLPFGTEAVDILTLLFRFVPYIGEKISRYLESNFSGYSHSGYMRYLTNIENGEFEKAELVYSVSFLRRIRAYILRKIPFSSIPADHAISVYRKKLHFIAFKRNQ</sequence>
<evidence type="ECO:0000259" key="2">
    <source>
        <dbReference type="Pfam" id="PF01764"/>
    </source>
</evidence>
<keyword evidence="1" id="KW-0175">Coiled coil</keyword>
<evidence type="ECO:0000313" key="4">
    <source>
        <dbReference type="Proteomes" id="UP000289758"/>
    </source>
</evidence>
<dbReference type="Proteomes" id="UP000289758">
    <property type="component" value="Unassembled WGS sequence"/>
</dbReference>
<organism evidence="3 4">
    <name type="scientific">Halarcobacter ebronensis</name>
    <dbReference type="NCBI Taxonomy" id="1462615"/>
    <lineage>
        <taxon>Bacteria</taxon>
        <taxon>Pseudomonadati</taxon>
        <taxon>Campylobacterota</taxon>
        <taxon>Epsilonproteobacteria</taxon>
        <taxon>Campylobacterales</taxon>
        <taxon>Arcobacteraceae</taxon>
        <taxon>Halarcobacter</taxon>
    </lineage>
</organism>
<dbReference type="OrthoDB" id="5522031at2"/>
<gene>
    <name evidence="3" type="ORF">CRV07_10585</name>
</gene>
<keyword evidence="4" id="KW-1185">Reference proteome</keyword>
<dbReference type="InterPro" id="IPR051218">
    <property type="entry name" value="Sec_MonoDiacylglyc_Lipase"/>
</dbReference>
<dbReference type="InterPro" id="IPR002921">
    <property type="entry name" value="Fungal_lipase-type"/>
</dbReference>
<dbReference type="AlphaFoldDB" id="A0A4Q1ATN8"/>
<evidence type="ECO:0000256" key="1">
    <source>
        <dbReference type="SAM" id="Coils"/>
    </source>
</evidence>
<protein>
    <submittedName>
        <fullName evidence="3">Lipase</fullName>
    </submittedName>
</protein>
<dbReference type="Pfam" id="PF01764">
    <property type="entry name" value="Lipase_3"/>
    <property type="match status" value="1"/>
</dbReference>